<evidence type="ECO:0000256" key="2">
    <source>
        <dbReference type="ARBA" id="ARBA00004496"/>
    </source>
</evidence>
<evidence type="ECO:0000256" key="8">
    <source>
        <dbReference type="ARBA" id="ARBA00023242"/>
    </source>
</evidence>
<dbReference type="AlphaFoldDB" id="A0AAV3PJC4"/>
<dbReference type="GO" id="GO:0018025">
    <property type="term" value="F:calmodulin-lysine N-methyltransferase activity"/>
    <property type="evidence" value="ECO:0007669"/>
    <property type="project" value="UniProtKB-EC"/>
</dbReference>
<keyword evidence="7" id="KW-0808">Transferase</keyword>
<reference evidence="9 10" key="1">
    <citation type="submission" date="2024-01" db="EMBL/GenBank/DDBJ databases">
        <title>The complete chloroplast genome sequence of Lithospermum erythrorhizon: insights into the phylogenetic relationship among Boraginaceae species and the maternal lineages of purple gromwells.</title>
        <authorList>
            <person name="Okada T."/>
            <person name="Watanabe K."/>
        </authorList>
    </citation>
    <scope>NUCLEOTIDE SEQUENCE [LARGE SCALE GENOMIC DNA]</scope>
</reference>
<protein>
    <recommendedName>
        <fullName evidence="4">Calmodulin-lysine N-methyltransferase</fullName>
        <ecNumber evidence="3">2.1.1.60</ecNumber>
    </recommendedName>
</protein>
<evidence type="ECO:0000256" key="4">
    <source>
        <dbReference type="ARBA" id="ARBA00020594"/>
    </source>
</evidence>
<evidence type="ECO:0000313" key="10">
    <source>
        <dbReference type="Proteomes" id="UP001454036"/>
    </source>
</evidence>
<keyword evidence="5" id="KW-0963">Cytoplasm</keyword>
<proteinExistence type="predicted"/>
<dbReference type="GO" id="GO:0005737">
    <property type="term" value="C:cytoplasm"/>
    <property type="evidence" value="ECO:0007669"/>
    <property type="project" value="UniProtKB-SubCell"/>
</dbReference>
<dbReference type="Pfam" id="PF10294">
    <property type="entry name" value="Methyltransf_16"/>
    <property type="match status" value="1"/>
</dbReference>
<dbReference type="EC" id="2.1.1.60" evidence="3"/>
<dbReference type="Proteomes" id="UP001454036">
    <property type="component" value="Unassembled WGS sequence"/>
</dbReference>
<dbReference type="InterPro" id="IPR029063">
    <property type="entry name" value="SAM-dependent_MTases_sf"/>
</dbReference>
<dbReference type="GO" id="GO:0005634">
    <property type="term" value="C:nucleus"/>
    <property type="evidence" value="ECO:0007669"/>
    <property type="project" value="UniProtKB-SubCell"/>
</dbReference>
<dbReference type="PANTHER" id="PTHR13539">
    <property type="entry name" value="CALMODULIN-LYSINE N-METHYLTRANSFERASE"/>
    <property type="match status" value="1"/>
</dbReference>
<dbReference type="SUPFAM" id="SSF53335">
    <property type="entry name" value="S-adenosyl-L-methionine-dependent methyltransferases"/>
    <property type="match status" value="1"/>
</dbReference>
<evidence type="ECO:0000256" key="1">
    <source>
        <dbReference type="ARBA" id="ARBA00004123"/>
    </source>
</evidence>
<sequence>MEGEKEALPPSKPSTLRWKILRRALLPPSPHNSDAQSDVGIRRISRRTSIGFNLIPFHVVDEEIGELSKIKNHNGSSKDACFCYTLPVPDSPKLFLHQRMDDNVDLSDFSVCKRYNIDNTGIVCHWPSEDILAYYCLTHVELFRYKRVIELGSGYGLAGFVISAVTEASEVMISDGNPQVIDYLQRNIDTNSIAFGTTKVKPLMVHWDHDHNKCSELSTFDIIVASDCTFFTDFHEGLVKTIKFLLKKEGPSEAILFSPKRGDSFDKFLTYVKENGLNFSITEMYDIEVWRRHQKFILGEETWPNYETDHCYPLLIRITW</sequence>
<gene>
    <name evidence="9" type="ORF">LIER_37213</name>
</gene>
<keyword evidence="10" id="KW-1185">Reference proteome</keyword>
<evidence type="ECO:0000256" key="6">
    <source>
        <dbReference type="ARBA" id="ARBA00022603"/>
    </source>
</evidence>
<dbReference type="GO" id="GO:0032259">
    <property type="term" value="P:methylation"/>
    <property type="evidence" value="ECO:0007669"/>
    <property type="project" value="UniProtKB-KW"/>
</dbReference>
<comment type="caution">
    <text evidence="9">The sequence shown here is derived from an EMBL/GenBank/DDBJ whole genome shotgun (WGS) entry which is preliminary data.</text>
</comment>
<evidence type="ECO:0000256" key="5">
    <source>
        <dbReference type="ARBA" id="ARBA00022490"/>
    </source>
</evidence>
<comment type="subcellular location">
    <subcellularLocation>
        <location evidence="2">Cytoplasm</location>
    </subcellularLocation>
    <subcellularLocation>
        <location evidence="1">Nucleus</location>
    </subcellularLocation>
</comment>
<dbReference type="InterPro" id="IPR019410">
    <property type="entry name" value="Methyltransf_16"/>
</dbReference>
<keyword evidence="6" id="KW-0489">Methyltransferase</keyword>
<accession>A0AAV3PJC4</accession>
<evidence type="ECO:0000256" key="7">
    <source>
        <dbReference type="ARBA" id="ARBA00022679"/>
    </source>
</evidence>
<evidence type="ECO:0000256" key="3">
    <source>
        <dbReference type="ARBA" id="ARBA00011914"/>
    </source>
</evidence>
<dbReference type="CDD" id="cd02440">
    <property type="entry name" value="AdoMet_MTases"/>
    <property type="match status" value="1"/>
</dbReference>
<dbReference type="InterPro" id="IPR025800">
    <property type="entry name" value="CaM-Lys-N-MeTrfase"/>
</dbReference>
<dbReference type="PANTHER" id="PTHR13539:SF3">
    <property type="entry name" value="CALMODULIN-LYSINE N-METHYLTRANSFERASE"/>
    <property type="match status" value="1"/>
</dbReference>
<dbReference type="Gene3D" id="3.40.50.150">
    <property type="entry name" value="Vaccinia Virus protein VP39"/>
    <property type="match status" value="1"/>
</dbReference>
<dbReference type="EMBL" id="BAABME010017682">
    <property type="protein sequence ID" value="GAA0150977.1"/>
    <property type="molecule type" value="Genomic_DNA"/>
</dbReference>
<organism evidence="9 10">
    <name type="scientific">Lithospermum erythrorhizon</name>
    <name type="common">Purple gromwell</name>
    <name type="synonym">Lithospermum officinale var. erythrorhizon</name>
    <dbReference type="NCBI Taxonomy" id="34254"/>
    <lineage>
        <taxon>Eukaryota</taxon>
        <taxon>Viridiplantae</taxon>
        <taxon>Streptophyta</taxon>
        <taxon>Embryophyta</taxon>
        <taxon>Tracheophyta</taxon>
        <taxon>Spermatophyta</taxon>
        <taxon>Magnoliopsida</taxon>
        <taxon>eudicotyledons</taxon>
        <taxon>Gunneridae</taxon>
        <taxon>Pentapetalae</taxon>
        <taxon>asterids</taxon>
        <taxon>lamiids</taxon>
        <taxon>Boraginales</taxon>
        <taxon>Boraginaceae</taxon>
        <taxon>Boraginoideae</taxon>
        <taxon>Lithospermeae</taxon>
        <taxon>Lithospermum</taxon>
    </lineage>
</organism>
<name>A0AAV3PJC4_LITER</name>
<evidence type="ECO:0000313" key="9">
    <source>
        <dbReference type="EMBL" id="GAA0150977.1"/>
    </source>
</evidence>
<keyword evidence="8" id="KW-0539">Nucleus</keyword>